<dbReference type="Pfam" id="PF01833">
    <property type="entry name" value="TIG"/>
    <property type="match status" value="1"/>
</dbReference>
<comment type="caution">
    <text evidence="3">The sequence shown here is derived from an EMBL/GenBank/DDBJ whole genome shotgun (WGS) entry which is preliminary data.</text>
</comment>
<dbReference type="EMBL" id="BMDO01000001">
    <property type="protein sequence ID" value="GGI49369.1"/>
    <property type="molecule type" value="Genomic_DNA"/>
</dbReference>
<dbReference type="InterPro" id="IPR008979">
    <property type="entry name" value="Galactose-bd-like_sf"/>
</dbReference>
<dbReference type="SUPFAM" id="SSF49785">
    <property type="entry name" value="Galactose-binding domain-like"/>
    <property type="match status" value="1"/>
</dbReference>
<dbReference type="SUPFAM" id="SSF81296">
    <property type="entry name" value="E set domains"/>
    <property type="match status" value="1"/>
</dbReference>
<name>A0A917N0F7_9SPHI</name>
<dbReference type="Gene3D" id="2.60.40.10">
    <property type="entry name" value="Immunoglobulins"/>
    <property type="match status" value="2"/>
</dbReference>
<keyword evidence="1" id="KW-0732">Signal</keyword>
<evidence type="ECO:0000313" key="4">
    <source>
        <dbReference type="Proteomes" id="UP000662074"/>
    </source>
</evidence>
<protein>
    <recommendedName>
        <fullName evidence="2">IPT/TIG domain-containing protein</fullName>
    </recommendedName>
</protein>
<dbReference type="Proteomes" id="UP000662074">
    <property type="component" value="Unassembled WGS sequence"/>
</dbReference>
<reference evidence="3" key="1">
    <citation type="journal article" date="2014" name="Int. J. Syst. Evol. Microbiol.">
        <title>Complete genome sequence of Corynebacterium casei LMG S-19264T (=DSM 44701T), isolated from a smear-ripened cheese.</title>
        <authorList>
            <consortium name="US DOE Joint Genome Institute (JGI-PGF)"/>
            <person name="Walter F."/>
            <person name="Albersmeier A."/>
            <person name="Kalinowski J."/>
            <person name="Ruckert C."/>
        </authorList>
    </citation>
    <scope>NUCLEOTIDE SEQUENCE</scope>
    <source>
        <strain evidence="3">CCM 8711</strain>
    </source>
</reference>
<accession>A0A917N0F7</accession>
<feature type="signal peptide" evidence="1">
    <location>
        <begin position="1"/>
        <end position="18"/>
    </location>
</feature>
<feature type="domain" description="IPT/TIG" evidence="2">
    <location>
        <begin position="155"/>
        <end position="214"/>
    </location>
</feature>
<dbReference type="RefSeq" id="WP_188413608.1">
    <property type="nucleotide sequence ID" value="NZ_BMDO01000001.1"/>
</dbReference>
<sequence>MKLNLKLFSLLLSVLMVAGLASCKKNEEGGKGAPTVTRVRLLSKTDTVRDVIHTITLDSISVYDQTRLRAFDSTVTAGRLNTQYAILGSNLLTTKTVVLNGISIYFNPGLITDNSIILTVPNNVPYGSTQPNKLVITTAHGTVNFDFSVIQPPAIITSFTPAAGSAGDVITITGTNLDNATVVRFNDIPGQIQGTPTKTQIQVKVPAGVQNAFIYVTTPGGTTKSIDSFGIPAPAFKALIYDDKFAANWAAGGYNTDRDLANKEHTKRGQAAIKITATGAYGGFVMTYKDANGNGLDVSALGATSIKYSLYGDAASDGKKVQVYVNGNFNTSVQATIVGGKYVDITVPLSSFTGVKVITEIAIQEAGGAPPLTWWVDDLGIM</sequence>
<feature type="chain" id="PRO_5036857963" description="IPT/TIG domain-containing protein" evidence="1">
    <location>
        <begin position="19"/>
        <end position="382"/>
    </location>
</feature>
<gene>
    <name evidence="3" type="ORF">GCM10011425_05810</name>
</gene>
<dbReference type="AlphaFoldDB" id="A0A917N0F7"/>
<evidence type="ECO:0000256" key="1">
    <source>
        <dbReference type="SAM" id="SignalP"/>
    </source>
</evidence>
<organism evidence="3 4">
    <name type="scientific">Mucilaginibacter galii</name>
    <dbReference type="NCBI Taxonomy" id="2005073"/>
    <lineage>
        <taxon>Bacteria</taxon>
        <taxon>Pseudomonadati</taxon>
        <taxon>Bacteroidota</taxon>
        <taxon>Sphingobacteriia</taxon>
        <taxon>Sphingobacteriales</taxon>
        <taxon>Sphingobacteriaceae</taxon>
        <taxon>Mucilaginibacter</taxon>
    </lineage>
</organism>
<proteinExistence type="predicted"/>
<keyword evidence="4" id="KW-1185">Reference proteome</keyword>
<dbReference type="InterPro" id="IPR002909">
    <property type="entry name" value="IPT_dom"/>
</dbReference>
<reference evidence="3" key="2">
    <citation type="submission" date="2020-09" db="EMBL/GenBank/DDBJ databases">
        <authorList>
            <person name="Sun Q."/>
            <person name="Sedlacek I."/>
        </authorList>
    </citation>
    <scope>NUCLEOTIDE SEQUENCE</scope>
    <source>
        <strain evidence="3">CCM 8711</strain>
    </source>
</reference>
<dbReference type="InterPro" id="IPR013783">
    <property type="entry name" value="Ig-like_fold"/>
</dbReference>
<dbReference type="PROSITE" id="PS51257">
    <property type="entry name" value="PROKAR_LIPOPROTEIN"/>
    <property type="match status" value="1"/>
</dbReference>
<dbReference type="InterPro" id="IPR014756">
    <property type="entry name" value="Ig_E-set"/>
</dbReference>
<evidence type="ECO:0000259" key="2">
    <source>
        <dbReference type="Pfam" id="PF01833"/>
    </source>
</evidence>
<evidence type="ECO:0000313" key="3">
    <source>
        <dbReference type="EMBL" id="GGI49369.1"/>
    </source>
</evidence>